<sequence length="112" mass="13122">MMKLRNELRLLKEDAATFSSLRAMFAARCEEYVTQVDELQRQLSAAEEEKKTLNQLLRLAVQQKLTLTQRLEELEMDREMRNARRHIPNAGGRGAKTRFPQPGRSHTSRDYF</sequence>
<comment type="caution">
    <text evidence="5">The sequence shown here is derived from an EMBL/GenBank/DDBJ whole genome shotgun (WGS) entry which is preliminary data.</text>
</comment>
<keyword evidence="2 3" id="KW-0175">Coiled coil</keyword>
<dbReference type="InterPro" id="IPR018477">
    <property type="entry name" value="BICD"/>
</dbReference>
<proteinExistence type="inferred from homology"/>
<dbReference type="PANTHER" id="PTHR31233:SF6">
    <property type="entry name" value="PROTEIN BICAUDAL D"/>
    <property type="match status" value="1"/>
</dbReference>
<evidence type="ECO:0000256" key="3">
    <source>
        <dbReference type="SAM" id="Coils"/>
    </source>
</evidence>
<dbReference type="Gene3D" id="6.10.250.2470">
    <property type="match status" value="1"/>
</dbReference>
<protein>
    <submittedName>
        <fullName evidence="5">Uncharacterized protein</fullName>
    </submittedName>
</protein>
<comment type="similarity">
    <text evidence="1">Belongs to the BicD family.</text>
</comment>
<gene>
    <name evidence="5" type="ORF">PR048_020601</name>
</gene>
<feature type="coiled-coil region" evidence="3">
    <location>
        <begin position="29"/>
        <end position="77"/>
    </location>
</feature>
<name>A0ABQ9H6Q9_9NEOP</name>
<evidence type="ECO:0000256" key="4">
    <source>
        <dbReference type="SAM" id="MobiDB-lite"/>
    </source>
</evidence>
<keyword evidence="6" id="KW-1185">Reference proteome</keyword>
<evidence type="ECO:0000256" key="2">
    <source>
        <dbReference type="ARBA" id="ARBA00023054"/>
    </source>
</evidence>
<reference evidence="5 6" key="1">
    <citation type="submission" date="2023-02" db="EMBL/GenBank/DDBJ databases">
        <title>LHISI_Scaffold_Assembly.</title>
        <authorList>
            <person name="Stuart O.P."/>
            <person name="Cleave R."/>
            <person name="Magrath M.J.L."/>
            <person name="Mikheyev A.S."/>
        </authorList>
    </citation>
    <scope>NUCLEOTIDE SEQUENCE [LARGE SCALE GENOMIC DNA]</scope>
    <source>
        <strain evidence="5">Daus_M_001</strain>
        <tissue evidence="5">Leg muscle</tissue>
    </source>
</reference>
<organism evidence="5 6">
    <name type="scientific">Dryococelus australis</name>
    <dbReference type="NCBI Taxonomy" id="614101"/>
    <lineage>
        <taxon>Eukaryota</taxon>
        <taxon>Metazoa</taxon>
        <taxon>Ecdysozoa</taxon>
        <taxon>Arthropoda</taxon>
        <taxon>Hexapoda</taxon>
        <taxon>Insecta</taxon>
        <taxon>Pterygota</taxon>
        <taxon>Neoptera</taxon>
        <taxon>Polyneoptera</taxon>
        <taxon>Phasmatodea</taxon>
        <taxon>Verophasmatodea</taxon>
        <taxon>Anareolatae</taxon>
        <taxon>Phasmatidae</taxon>
        <taxon>Eurycanthinae</taxon>
        <taxon>Dryococelus</taxon>
    </lineage>
</organism>
<evidence type="ECO:0000256" key="1">
    <source>
        <dbReference type="ARBA" id="ARBA00010061"/>
    </source>
</evidence>
<feature type="region of interest" description="Disordered" evidence="4">
    <location>
        <begin position="84"/>
        <end position="112"/>
    </location>
</feature>
<dbReference type="Pfam" id="PF09730">
    <property type="entry name" value="BicD"/>
    <property type="match status" value="1"/>
</dbReference>
<accession>A0ABQ9H6Q9</accession>
<dbReference type="EMBL" id="JARBHB010000007">
    <property type="protein sequence ID" value="KAJ8879980.1"/>
    <property type="molecule type" value="Genomic_DNA"/>
</dbReference>
<evidence type="ECO:0000313" key="5">
    <source>
        <dbReference type="EMBL" id="KAJ8879980.1"/>
    </source>
</evidence>
<evidence type="ECO:0000313" key="6">
    <source>
        <dbReference type="Proteomes" id="UP001159363"/>
    </source>
</evidence>
<dbReference type="Proteomes" id="UP001159363">
    <property type="component" value="Chromosome 6"/>
</dbReference>
<dbReference type="PANTHER" id="PTHR31233">
    <property type="entry name" value="BICAUDAL D FAMILY MEMBER"/>
    <property type="match status" value="1"/>
</dbReference>